<name>A0A0C9LS13_9FUNG</name>
<gene>
    <name evidence="2" type="ORF">MAM1_0023d01924</name>
</gene>
<proteinExistence type="predicted"/>
<sequence>MLNDENVSFAAENEGDAADSKGDDDGAANAVEYKVINNNHAKPEATDDVALSPTAKYSEIWINLRPDFLR</sequence>
<dbReference type="Proteomes" id="UP000053815">
    <property type="component" value="Unassembled WGS sequence"/>
</dbReference>
<evidence type="ECO:0000256" key="1">
    <source>
        <dbReference type="SAM" id="MobiDB-lite"/>
    </source>
</evidence>
<evidence type="ECO:0000313" key="3">
    <source>
        <dbReference type="Proteomes" id="UP000053815"/>
    </source>
</evidence>
<dbReference type="AlphaFoldDB" id="A0A0C9LS13"/>
<accession>A0A0C9LS13</accession>
<protein>
    <submittedName>
        <fullName evidence="2">Uncharacterized protein</fullName>
    </submittedName>
</protein>
<dbReference type="EMBL" id="DF836312">
    <property type="protein sequence ID" value="GAN02480.1"/>
    <property type="molecule type" value="Genomic_DNA"/>
</dbReference>
<feature type="region of interest" description="Disordered" evidence="1">
    <location>
        <begin position="1"/>
        <end position="26"/>
    </location>
</feature>
<reference evidence="2" key="1">
    <citation type="submission" date="2014-09" db="EMBL/GenBank/DDBJ databases">
        <title>Draft genome sequence of an oleaginous Mucoromycotina fungus Mucor ambiguus NBRC6742.</title>
        <authorList>
            <person name="Takeda I."/>
            <person name="Yamane N."/>
            <person name="Morita T."/>
            <person name="Tamano K."/>
            <person name="Machida M."/>
            <person name="Baker S."/>
            <person name="Koike H."/>
        </authorList>
    </citation>
    <scope>NUCLEOTIDE SEQUENCE</scope>
    <source>
        <strain evidence="2">NBRC 6742</strain>
    </source>
</reference>
<evidence type="ECO:0000313" key="2">
    <source>
        <dbReference type="EMBL" id="GAN02480.1"/>
    </source>
</evidence>
<keyword evidence="3" id="KW-1185">Reference proteome</keyword>
<organism evidence="2">
    <name type="scientific">Mucor ambiguus</name>
    <dbReference type="NCBI Taxonomy" id="91626"/>
    <lineage>
        <taxon>Eukaryota</taxon>
        <taxon>Fungi</taxon>
        <taxon>Fungi incertae sedis</taxon>
        <taxon>Mucoromycota</taxon>
        <taxon>Mucoromycotina</taxon>
        <taxon>Mucoromycetes</taxon>
        <taxon>Mucorales</taxon>
        <taxon>Mucorineae</taxon>
        <taxon>Mucoraceae</taxon>
        <taxon>Mucor</taxon>
    </lineage>
</organism>